<dbReference type="Proteomes" id="UP001501752">
    <property type="component" value="Unassembled WGS sequence"/>
</dbReference>
<comment type="caution">
    <text evidence="2">The sequence shown here is derived from an EMBL/GenBank/DDBJ whole genome shotgun (WGS) entry which is preliminary data.</text>
</comment>
<evidence type="ECO:0000313" key="3">
    <source>
        <dbReference type="Proteomes" id="UP001501752"/>
    </source>
</evidence>
<organism evidence="2 3">
    <name type="scientific">Kitasatospora terrestris</name>
    <dbReference type="NCBI Taxonomy" id="258051"/>
    <lineage>
        <taxon>Bacteria</taxon>
        <taxon>Bacillati</taxon>
        <taxon>Actinomycetota</taxon>
        <taxon>Actinomycetes</taxon>
        <taxon>Kitasatosporales</taxon>
        <taxon>Streptomycetaceae</taxon>
        <taxon>Kitasatospora</taxon>
    </lineage>
</organism>
<dbReference type="InterPro" id="IPR037401">
    <property type="entry name" value="SnoaL-like"/>
</dbReference>
<gene>
    <name evidence="2" type="ORF">GCM10023235_77270</name>
</gene>
<dbReference type="Gene3D" id="3.10.450.50">
    <property type="match status" value="1"/>
</dbReference>
<accession>A0ABP9ES82</accession>
<proteinExistence type="predicted"/>
<reference evidence="3" key="1">
    <citation type="journal article" date="2019" name="Int. J. Syst. Evol. Microbiol.">
        <title>The Global Catalogue of Microorganisms (GCM) 10K type strain sequencing project: providing services to taxonomists for standard genome sequencing and annotation.</title>
        <authorList>
            <consortium name="The Broad Institute Genomics Platform"/>
            <consortium name="The Broad Institute Genome Sequencing Center for Infectious Disease"/>
            <person name="Wu L."/>
            <person name="Ma J."/>
        </authorList>
    </citation>
    <scope>NUCLEOTIDE SEQUENCE [LARGE SCALE GENOMIC DNA]</scope>
    <source>
        <strain evidence="3">JCM 13006</strain>
    </source>
</reference>
<evidence type="ECO:0000259" key="1">
    <source>
        <dbReference type="Pfam" id="PF12680"/>
    </source>
</evidence>
<protein>
    <recommendedName>
        <fullName evidence="1">SnoaL-like domain-containing protein</fullName>
    </recommendedName>
</protein>
<dbReference type="Pfam" id="PF12680">
    <property type="entry name" value="SnoaL_2"/>
    <property type="match status" value="1"/>
</dbReference>
<evidence type="ECO:0000313" key="2">
    <source>
        <dbReference type="EMBL" id="GAA4884850.1"/>
    </source>
</evidence>
<name>A0ABP9ES82_9ACTN</name>
<feature type="domain" description="SnoaL-like" evidence="1">
    <location>
        <begin position="19"/>
        <end position="125"/>
    </location>
</feature>
<keyword evidence="3" id="KW-1185">Reference proteome</keyword>
<sequence>MPSSDPHHSSPTPRTVSGRLLERISAGRWDDLAELYAPDVEVEFPFAPVPPHRLHGREALRERFAALRHPDAPRLRAENVRIRDTDDPELVVAEFDYEVHLPATGRTFRTANVQVLRVRDGLIVESRDYHDHLAFATAAGRAADLLAALDG</sequence>
<dbReference type="EMBL" id="BAABIS010000001">
    <property type="protein sequence ID" value="GAA4884850.1"/>
    <property type="molecule type" value="Genomic_DNA"/>
</dbReference>
<dbReference type="InterPro" id="IPR032710">
    <property type="entry name" value="NTF2-like_dom_sf"/>
</dbReference>
<dbReference type="SUPFAM" id="SSF54427">
    <property type="entry name" value="NTF2-like"/>
    <property type="match status" value="1"/>
</dbReference>
<dbReference type="RefSeq" id="WP_345701593.1">
    <property type="nucleotide sequence ID" value="NZ_BAABIS010000001.1"/>
</dbReference>